<sequence>MSKKRELWLTPAPATVGQVRVVFSFKLSNHDIGKTDAVKIEDDMTVSYICSNSFFNGLIMGDKIIRVNNVSGSASRCQSELLRGTACNVEVSRRKGVTPVTCERLAKSGCNLRKGHACFVLDVERPPHMTTTSVGLKLGIIKRRAFVTKVDPNTIASSFFGCGDSIMDMSGAPIPMTDNPDNFIREHLSRLSTGAKVSFLVERPISVAMAKQYQKFIESITYDDSEVEMAQDVIEIGREASNMHFMILKKLVTPSILSSDVRRRKKSNNKTSESTEGSITISSASTEMKITSDVTDFDDLKPVESKSHAAGSSSSDSGGAFDDE</sequence>
<dbReference type="EMBL" id="BX284604">
    <property type="protein sequence ID" value="CCD69725.1"/>
    <property type="molecule type" value="Genomic_DNA"/>
</dbReference>
<dbReference type="Bgee" id="WBGene00017902">
    <property type="expression patterns" value="Expressed in adult organism and 1 other cell type or tissue"/>
</dbReference>
<evidence type="ECO:0000313" key="4">
    <source>
        <dbReference type="WormBase" id="F28E10.4"/>
    </source>
</evidence>
<feature type="compositionally biased region" description="Basic and acidic residues" evidence="1">
    <location>
        <begin position="298"/>
        <end position="307"/>
    </location>
</feature>
<reference evidence="2 3" key="1">
    <citation type="journal article" date="1998" name="Science">
        <title>Genome sequence of the nematode C. elegans: a platform for investigating biology.</title>
        <authorList>
            <consortium name="The C. elegans sequencing consortium"/>
            <person name="Sulson J.E."/>
            <person name="Waterston R."/>
        </authorList>
    </citation>
    <scope>NUCLEOTIDE SEQUENCE [LARGE SCALE GENOMIC DNA]</scope>
    <source>
        <strain evidence="2 3">Bristol N2</strain>
    </source>
</reference>
<dbReference type="UCSC" id="F28E10.4">
    <property type="organism name" value="c. elegans"/>
</dbReference>
<evidence type="ECO:0000313" key="3">
    <source>
        <dbReference type="Proteomes" id="UP000001940"/>
    </source>
</evidence>
<dbReference type="InParanoid" id="Q19883"/>
<dbReference type="AGR" id="WB:WBGene00017902"/>
<protein>
    <submittedName>
        <fullName evidence="2">PDZ domain-containing protein</fullName>
    </submittedName>
</protein>
<dbReference type="CTD" id="185067"/>
<proteinExistence type="predicted"/>
<feature type="region of interest" description="Disordered" evidence="1">
    <location>
        <begin position="261"/>
        <end position="324"/>
    </location>
</feature>
<dbReference type="InterPro" id="IPR040264">
    <property type="entry name" value="T15H9.4-like"/>
</dbReference>
<dbReference type="OMA" id="MMISFIS"/>
<dbReference type="PIR" id="T16202">
    <property type="entry name" value="T16202"/>
</dbReference>
<gene>
    <name evidence="2" type="ORF">CELE_F28E10.4</name>
    <name evidence="2 4" type="ORF">F28E10.4</name>
</gene>
<dbReference type="STRING" id="6239.F28E10.4.1"/>
<feature type="compositionally biased region" description="Low complexity" evidence="1">
    <location>
        <begin position="308"/>
        <end position="324"/>
    </location>
</feature>
<dbReference type="WormBase" id="F28E10.4">
    <property type="protein sequence ID" value="CE40696"/>
    <property type="gene ID" value="WBGene00017902"/>
</dbReference>
<dbReference type="Proteomes" id="UP000001940">
    <property type="component" value="Chromosome IV"/>
</dbReference>
<evidence type="ECO:0000313" key="2">
    <source>
        <dbReference type="EMBL" id="CCD69725.1"/>
    </source>
</evidence>
<name>Q19883_CAEEL</name>
<dbReference type="OrthoDB" id="5797003at2759"/>
<dbReference type="HOGENOM" id="CLU_947428_0_0_1"/>
<evidence type="ECO:0000256" key="1">
    <source>
        <dbReference type="SAM" id="MobiDB-lite"/>
    </source>
</evidence>
<dbReference type="PaxDb" id="6239-F28E10.4"/>
<dbReference type="FunCoup" id="Q19883">
    <property type="interactions" value="406"/>
</dbReference>
<organism evidence="2 3">
    <name type="scientific">Caenorhabditis elegans</name>
    <dbReference type="NCBI Taxonomy" id="6239"/>
    <lineage>
        <taxon>Eukaryota</taxon>
        <taxon>Metazoa</taxon>
        <taxon>Ecdysozoa</taxon>
        <taxon>Nematoda</taxon>
        <taxon>Chromadorea</taxon>
        <taxon>Rhabditida</taxon>
        <taxon>Rhabditina</taxon>
        <taxon>Rhabditomorpha</taxon>
        <taxon>Rhabditoidea</taxon>
        <taxon>Rhabditidae</taxon>
        <taxon>Peloderinae</taxon>
        <taxon>Caenorhabditis</taxon>
    </lineage>
</organism>
<dbReference type="AlphaFoldDB" id="Q19883"/>
<dbReference type="eggNOG" id="KOG3528">
    <property type="taxonomic scope" value="Eukaryota"/>
</dbReference>
<dbReference type="PANTHER" id="PTHR31327:SF2">
    <property type="entry name" value="PDZ DOMAIN-CONTAINING PROTEIN"/>
    <property type="match status" value="1"/>
</dbReference>
<dbReference type="GeneID" id="185067"/>
<dbReference type="RefSeq" id="NP_500590.2">
    <property type="nucleotide sequence ID" value="NM_068189.3"/>
</dbReference>
<dbReference type="KEGG" id="cel:CELE_F28E10.4"/>
<feature type="compositionally biased region" description="Low complexity" evidence="1">
    <location>
        <begin position="271"/>
        <end position="287"/>
    </location>
</feature>
<accession>Q19883</accession>
<keyword evidence="3" id="KW-1185">Reference proteome</keyword>
<dbReference type="PANTHER" id="PTHR31327">
    <property type="entry name" value="SPERM MEIOSIS PDZ DOMAIN CONTAINING PROTEINS-RELATED"/>
    <property type="match status" value="1"/>
</dbReference>